<dbReference type="EMBL" id="BQNB010016223">
    <property type="protein sequence ID" value="GJT49267.1"/>
    <property type="molecule type" value="Genomic_DNA"/>
</dbReference>
<protein>
    <submittedName>
        <fullName evidence="2">Uncharacterized protein</fullName>
    </submittedName>
</protein>
<evidence type="ECO:0000313" key="3">
    <source>
        <dbReference type="Proteomes" id="UP001151760"/>
    </source>
</evidence>
<reference evidence="2" key="1">
    <citation type="journal article" date="2022" name="Int. J. Mol. Sci.">
        <title>Draft Genome of Tanacetum Coccineum: Genomic Comparison of Closely Related Tanacetum-Family Plants.</title>
        <authorList>
            <person name="Yamashiro T."/>
            <person name="Shiraishi A."/>
            <person name="Nakayama K."/>
            <person name="Satake H."/>
        </authorList>
    </citation>
    <scope>NUCLEOTIDE SEQUENCE</scope>
</reference>
<keyword evidence="3" id="KW-1185">Reference proteome</keyword>
<evidence type="ECO:0000256" key="1">
    <source>
        <dbReference type="SAM" id="MobiDB-lite"/>
    </source>
</evidence>
<name>A0ABQ5EEL5_9ASTR</name>
<proteinExistence type="predicted"/>
<sequence>MRKINFKKAVAQKFREYDQKLEAFEKVVQSKVLTEIKKLLPSHISKAFANYIRLRLNTSMLEVMKTNQINLFTQLSTYTDYLLDMDLKIKLLNRTHSNKYHDNQDPPNNYEAENNKKRRKDVGEPSSRSSRQNRSPVVIVQDDTPAKQPLNQADILIQKHSKPEWFLKKSGLAKRRTAWFDLFLKSDIDKDENHILGPLTVAIAKKFKELI</sequence>
<accession>A0ABQ5EEL5</accession>
<organism evidence="2 3">
    <name type="scientific">Tanacetum coccineum</name>
    <dbReference type="NCBI Taxonomy" id="301880"/>
    <lineage>
        <taxon>Eukaryota</taxon>
        <taxon>Viridiplantae</taxon>
        <taxon>Streptophyta</taxon>
        <taxon>Embryophyta</taxon>
        <taxon>Tracheophyta</taxon>
        <taxon>Spermatophyta</taxon>
        <taxon>Magnoliopsida</taxon>
        <taxon>eudicotyledons</taxon>
        <taxon>Gunneridae</taxon>
        <taxon>Pentapetalae</taxon>
        <taxon>asterids</taxon>
        <taxon>campanulids</taxon>
        <taxon>Asterales</taxon>
        <taxon>Asteraceae</taxon>
        <taxon>Asteroideae</taxon>
        <taxon>Anthemideae</taxon>
        <taxon>Anthemidinae</taxon>
        <taxon>Tanacetum</taxon>
    </lineage>
</organism>
<gene>
    <name evidence="2" type="ORF">Tco_0975424</name>
</gene>
<reference evidence="2" key="2">
    <citation type="submission" date="2022-01" db="EMBL/GenBank/DDBJ databases">
        <authorList>
            <person name="Yamashiro T."/>
            <person name="Shiraishi A."/>
            <person name="Satake H."/>
            <person name="Nakayama K."/>
        </authorList>
    </citation>
    <scope>NUCLEOTIDE SEQUENCE</scope>
</reference>
<evidence type="ECO:0000313" key="2">
    <source>
        <dbReference type="EMBL" id="GJT49267.1"/>
    </source>
</evidence>
<feature type="compositionally biased region" description="Low complexity" evidence="1">
    <location>
        <begin position="126"/>
        <end position="135"/>
    </location>
</feature>
<dbReference type="Proteomes" id="UP001151760">
    <property type="component" value="Unassembled WGS sequence"/>
</dbReference>
<feature type="region of interest" description="Disordered" evidence="1">
    <location>
        <begin position="97"/>
        <end position="144"/>
    </location>
</feature>
<comment type="caution">
    <text evidence="2">The sequence shown here is derived from an EMBL/GenBank/DDBJ whole genome shotgun (WGS) entry which is preliminary data.</text>
</comment>